<dbReference type="EMBL" id="JAJFAZ020000007">
    <property type="protein sequence ID" value="KAI5317990.1"/>
    <property type="molecule type" value="Genomic_DNA"/>
</dbReference>
<gene>
    <name evidence="2" type="ORF">L3X38_037697</name>
</gene>
<evidence type="ECO:0000313" key="2">
    <source>
        <dbReference type="EMBL" id="KAI5317990.1"/>
    </source>
</evidence>
<comment type="caution">
    <text evidence="2">The sequence shown here is derived from an EMBL/GenBank/DDBJ whole genome shotgun (WGS) entry which is preliminary data.</text>
</comment>
<dbReference type="PANTHER" id="PTHR11439:SF467">
    <property type="entry name" value="INTEGRASE CATALYTIC DOMAIN-CONTAINING PROTEIN"/>
    <property type="match status" value="1"/>
</dbReference>
<feature type="compositionally biased region" description="Basic and acidic residues" evidence="1">
    <location>
        <begin position="13"/>
        <end position="32"/>
    </location>
</feature>
<sequence length="242" mass="27669">MENCTGCDFPFSKGDKLSSEQSPKTEQEKLEMQDKPYTSLVGSLMYAQVCTRPDLAFSISVLGRFQSNPGQAHWIAGKKVLRYLQRTKEYKLIYRRVEELKLEAYADADFAGCLDTQKSTSGVAFLFAGGAVAWRSVKQQYISTSTMQAEFLAIYEATSIAMWLKNFISMLKAVDSIQRPIQLWNDNSATVYFAKGNKRSGGLRHLQLKFLLAKGKDPRWLYGLRSYWNRFQYCRSPEQRLA</sequence>
<dbReference type="CDD" id="cd09272">
    <property type="entry name" value="RNase_HI_RT_Ty1"/>
    <property type="match status" value="1"/>
</dbReference>
<name>A0AAD4V3U8_PRUDU</name>
<proteinExistence type="predicted"/>
<evidence type="ECO:0000256" key="1">
    <source>
        <dbReference type="SAM" id="MobiDB-lite"/>
    </source>
</evidence>
<evidence type="ECO:0000313" key="3">
    <source>
        <dbReference type="Proteomes" id="UP001054821"/>
    </source>
</evidence>
<keyword evidence="3" id="KW-1185">Reference proteome</keyword>
<accession>A0AAD4V3U8</accession>
<protein>
    <recommendedName>
        <fullName evidence="4">Transposable element protein</fullName>
    </recommendedName>
</protein>
<organism evidence="2 3">
    <name type="scientific">Prunus dulcis</name>
    <name type="common">Almond</name>
    <name type="synonym">Amygdalus dulcis</name>
    <dbReference type="NCBI Taxonomy" id="3755"/>
    <lineage>
        <taxon>Eukaryota</taxon>
        <taxon>Viridiplantae</taxon>
        <taxon>Streptophyta</taxon>
        <taxon>Embryophyta</taxon>
        <taxon>Tracheophyta</taxon>
        <taxon>Spermatophyta</taxon>
        <taxon>Magnoliopsida</taxon>
        <taxon>eudicotyledons</taxon>
        <taxon>Gunneridae</taxon>
        <taxon>Pentapetalae</taxon>
        <taxon>rosids</taxon>
        <taxon>fabids</taxon>
        <taxon>Rosales</taxon>
        <taxon>Rosaceae</taxon>
        <taxon>Amygdaloideae</taxon>
        <taxon>Amygdaleae</taxon>
        <taxon>Prunus</taxon>
    </lineage>
</organism>
<reference evidence="2 3" key="1">
    <citation type="journal article" date="2022" name="G3 (Bethesda)">
        <title>Whole-genome sequence and methylome profiling of the almond [Prunus dulcis (Mill.) D.A. Webb] cultivar 'Nonpareil'.</title>
        <authorList>
            <person name="D'Amico-Willman K.M."/>
            <person name="Ouma W.Z."/>
            <person name="Meulia T."/>
            <person name="Sideli G.M."/>
            <person name="Gradziel T.M."/>
            <person name="Fresnedo-Ramirez J."/>
        </authorList>
    </citation>
    <scope>NUCLEOTIDE SEQUENCE [LARGE SCALE GENOMIC DNA]</scope>
    <source>
        <strain evidence="2">Clone GOH B32 T37-40</strain>
    </source>
</reference>
<dbReference type="Proteomes" id="UP001054821">
    <property type="component" value="Chromosome 7"/>
</dbReference>
<feature type="region of interest" description="Disordered" evidence="1">
    <location>
        <begin position="1"/>
        <end position="32"/>
    </location>
</feature>
<dbReference type="AlphaFoldDB" id="A0AAD4V3U8"/>
<dbReference type="PANTHER" id="PTHR11439">
    <property type="entry name" value="GAG-POL-RELATED RETROTRANSPOSON"/>
    <property type="match status" value="1"/>
</dbReference>
<evidence type="ECO:0008006" key="4">
    <source>
        <dbReference type="Google" id="ProtNLM"/>
    </source>
</evidence>